<accession>A0ACB8JRN0</accession>
<protein>
    <submittedName>
        <fullName evidence="1">Uncharacterized protein</fullName>
    </submittedName>
</protein>
<organism evidence="1 2">
    <name type="scientific">Citrus sinensis</name>
    <name type="common">Sweet orange</name>
    <name type="synonym">Citrus aurantium var. sinensis</name>
    <dbReference type="NCBI Taxonomy" id="2711"/>
    <lineage>
        <taxon>Eukaryota</taxon>
        <taxon>Viridiplantae</taxon>
        <taxon>Streptophyta</taxon>
        <taxon>Embryophyta</taxon>
        <taxon>Tracheophyta</taxon>
        <taxon>Spermatophyta</taxon>
        <taxon>Magnoliopsida</taxon>
        <taxon>eudicotyledons</taxon>
        <taxon>Gunneridae</taxon>
        <taxon>Pentapetalae</taxon>
        <taxon>rosids</taxon>
        <taxon>malvids</taxon>
        <taxon>Sapindales</taxon>
        <taxon>Rutaceae</taxon>
        <taxon>Aurantioideae</taxon>
        <taxon>Citrus</taxon>
    </lineage>
</organism>
<comment type="caution">
    <text evidence="1">The sequence shown here is derived from an EMBL/GenBank/DDBJ whole genome shotgun (WGS) entry which is preliminary data.</text>
</comment>
<keyword evidence="2" id="KW-1185">Reference proteome</keyword>
<evidence type="ECO:0000313" key="1">
    <source>
        <dbReference type="EMBL" id="KAH9735208.1"/>
    </source>
</evidence>
<dbReference type="EMBL" id="CM039175">
    <property type="protein sequence ID" value="KAH9735208.1"/>
    <property type="molecule type" value="Genomic_DNA"/>
</dbReference>
<reference evidence="2" key="1">
    <citation type="journal article" date="2023" name="Hortic. Res.">
        <title>A chromosome-level phased genome enabling allele-level studies in sweet orange: a case study on citrus Huanglongbing tolerance.</title>
        <authorList>
            <person name="Wu B."/>
            <person name="Yu Q."/>
            <person name="Deng Z."/>
            <person name="Duan Y."/>
            <person name="Luo F."/>
            <person name="Gmitter F. Jr."/>
        </authorList>
    </citation>
    <scope>NUCLEOTIDE SEQUENCE [LARGE SCALE GENOMIC DNA]</scope>
    <source>
        <strain evidence="2">cv. Valencia</strain>
    </source>
</reference>
<sequence>MKLPFRCLSCCSAISSEAAASAMVRTGNGGQNHEAFQVFSYNELRNATQDFSSSNKIGEGSFGPVYKGRLRDGTVVGVKVLSVELESMRGEREFASELAALSTIKHQNLVTLRGCCIDGARRYLVYEYMENNSLARILLGGEQNRMKFNWEIRREIALGIARGLAYLHEEVKPRIVHRDIKASNVLIDHNFMPKISDFGLSKLLRDNGSHISTRVAGTFGRPVVSFNLEQGEHYLVQKAWEVYEDRNLGRLVDPTLEMNYPEEEAVRFLKVGLLCVQENVRLRPSMSTATKMLNNEIDIQDAEISQPGLLSNFMDIKLGQQNMSS</sequence>
<name>A0ACB8JRN0_CITSI</name>
<proteinExistence type="predicted"/>
<dbReference type="Proteomes" id="UP000829398">
    <property type="component" value="Chromosome 6"/>
</dbReference>
<gene>
    <name evidence="1" type="ORF">KPL71_017666</name>
</gene>
<evidence type="ECO:0000313" key="2">
    <source>
        <dbReference type="Proteomes" id="UP000829398"/>
    </source>
</evidence>